<evidence type="ECO:0000313" key="2">
    <source>
        <dbReference type="EMBL" id="RDU97495.1"/>
    </source>
</evidence>
<organism evidence="2 3">
    <name type="scientific">Trinickia dinghuensis</name>
    <dbReference type="NCBI Taxonomy" id="2291023"/>
    <lineage>
        <taxon>Bacteria</taxon>
        <taxon>Pseudomonadati</taxon>
        <taxon>Pseudomonadota</taxon>
        <taxon>Betaproteobacteria</taxon>
        <taxon>Burkholderiales</taxon>
        <taxon>Burkholderiaceae</taxon>
        <taxon>Trinickia</taxon>
    </lineage>
</organism>
<feature type="domain" description="GGDEF" evidence="1">
    <location>
        <begin position="79"/>
        <end position="215"/>
    </location>
</feature>
<dbReference type="AlphaFoldDB" id="A0A3D8JXZ5"/>
<keyword evidence="3" id="KW-1185">Reference proteome</keyword>
<sequence length="226" mass="25158">MPARLFRSARNDRNRFVVLYVVLVLGLLSAAAAFVYEARIIIQDGVFEDRAFTVLGTTNRALDDLQDAETGQRGYLLTGSAAYLQPYLRGTRDVEQAMRQLLAGDVFLRRLAKWLSAAVRREDVLARVGGDEFVVLLTDYGDDEQLRALSRRLIEQVRAVAQAEYAGRFEIGLSIGIATFPDRVKNVRQLIDVADAAMYVAKREQSSFRFGPVTANDSAYGISVSK</sequence>
<dbReference type="NCBIfam" id="TIGR00254">
    <property type="entry name" value="GGDEF"/>
    <property type="match status" value="1"/>
</dbReference>
<dbReference type="Pfam" id="PF00990">
    <property type="entry name" value="GGDEF"/>
    <property type="match status" value="1"/>
</dbReference>
<evidence type="ECO:0000313" key="3">
    <source>
        <dbReference type="Proteomes" id="UP000256838"/>
    </source>
</evidence>
<gene>
    <name evidence="2" type="ORF">DWV00_16520</name>
</gene>
<dbReference type="InterPro" id="IPR043128">
    <property type="entry name" value="Rev_trsase/Diguanyl_cyclase"/>
</dbReference>
<dbReference type="SMART" id="SM00267">
    <property type="entry name" value="GGDEF"/>
    <property type="match status" value="1"/>
</dbReference>
<proteinExistence type="predicted"/>
<dbReference type="Gene3D" id="3.30.70.270">
    <property type="match status" value="1"/>
</dbReference>
<dbReference type="InterPro" id="IPR007891">
    <property type="entry name" value="CHASE3"/>
</dbReference>
<dbReference type="EMBL" id="QRGA01000009">
    <property type="protein sequence ID" value="RDU97495.1"/>
    <property type="molecule type" value="Genomic_DNA"/>
</dbReference>
<dbReference type="RefSeq" id="WP_115534681.1">
    <property type="nucleotide sequence ID" value="NZ_QRGA01000009.1"/>
</dbReference>
<dbReference type="SUPFAM" id="SSF55073">
    <property type="entry name" value="Nucleotide cyclase"/>
    <property type="match status" value="1"/>
</dbReference>
<dbReference type="PROSITE" id="PS50887">
    <property type="entry name" value="GGDEF"/>
    <property type="match status" value="1"/>
</dbReference>
<reference evidence="2 3" key="1">
    <citation type="submission" date="2018-08" db="EMBL/GenBank/DDBJ databases">
        <title>Paraburkholderia sp. DHOM06 isolated from forest soil.</title>
        <authorList>
            <person name="Gao Z.-H."/>
            <person name="Qiu L.-H."/>
        </authorList>
    </citation>
    <scope>NUCLEOTIDE SEQUENCE [LARGE SCALE GENOMIC DNA]</scope>
    <source>
        <strain evidence="2 3">DHOM06</strain>
    </source>
</reference>
<comment type="caution">
    <text evidence="2">The sequence shown here is derived from an EMBL/GenBank/DDBJ whole genome shotgun (WGS) entry which is preliminary data.</text>
</comment>
<evidence type="ECO:0000259" key="1">
    <source>
        <dbReference type="PROSITE" id="PS50887"/>
    </source>
</evidence>
<dbReference type="Pfam" id="PF05227">
    <property type="entry name" value="CHASE3"/>
    <property type="match status" value="1"/>
</dbReference>
<dbReference type="PANTHER" id="PTHR46663:SF2">
    <property type="entry name" value="GGDEF DOMAIN-CONTAINING PROTEIN"/>
    <property type="match status" value="1"/>
</dbReference>
<protein>
    <submittedName>
        <fullName evidence="2">GGDEF domain-containing protein</fullName>
    </submittedName>
</protein>
<dbReference type="CDD" id="cd01949">
    <property type="entry name" value="GGDEF"/>
    <property type="match status" value="1"/>
</dbReference>
<name>A0A3D8JXZ5_9BURK</name>
<dbReference type="InterPro" id="IPR052163">
    <property type="entry name" value="DGC-Regulatory_Protein"/>
</dbReference>
<dbReference type="InterPro" id="IPR029787">
    <property type="entry name" value="Nucleotide_cyclase"/>
</dbReference>
<dbReference type="PANTHER" id="PTHR46663">
    <property type="entry name" value="DIGUANYLATE CYCLASE DGCT-RELATED"/>
    <property type="match status" value="1"/>
</dbReference>
<accession>A0A3D8JXZ5</accession>
<dbReference type="InterPro" id="IPR000160">
    <property type="entry name" value="GGDEF_dom"/>
</dbReference>
<dbReference type="OrthoDB" id="9812260at2"/>
<dbReference type="Proteomes" id="UP000256838">
    <property type="component" value="Unassembled WGS sequence"/>
</dbReference>